<dbReference type="InterPro" id="IPR020103">
    <property type="entry name" value="PsdUridine_synth_cat_dom_sf"/>
</dbReference>
<dbReference type="EC" id="5.4.99.-" evidence="4"/>
<evidence type="ECO:0000256" key="3">
    <source>
        <dbReference type="PROSITE-ProRule" id="PRU00182"/>
    </source>
</evidence>
<accession>A0A7W7YI30</accession>
<dbReference type="Gene3D" id="3.30.70.580">
    <property type="entry name" value="Pseudouridine synthase I, catalytic domain, N-terminal subdomain"/>
    <property type="match status" value="1"/>
</dbReference>
<sequence>MPRLDQLLSSLGYGSRKEVADFVKKGRVLWRGEVVKRPDQKVEASDVRLDDEPLEAPDGLLVMLNKPLGHVCTHSDGEGTTVYELLPPRWMARKPAITSIGRLDKDTSGLLLITDLGPLVHRYTSPKAEVEKIYEVTVDRELDPALITTFASGSVLLRGEDKPCLPAQLEITGPLTARLTLMEGRYHQVRRMFASQGWHVEKLHRSRFGDYRLGDLAPGEWRVLELPDVK</sequence>
<dbReference type="EMBL" id="JACHIF010000001">
    <property type="protein sequence ID" value="MBB5036583.1"/>
    <property type="molecule type" value="Genomic_DNA"/>
</dbReference>
<evidence type="ECO:0000256" key="4">
    <source>
        <dbReference type="RuleBase" id="RU003887"/>
    </source>
</evidence>
<dbReference type="PROSITE" id="PS01149">
    <property type="entry name" value="PSI_RSU"/>
    <property type="match status" value="1"/>
</dbReference>
<dbReference type="InterPro" id="IPR018496">
    <property type="entry name" value="PsdUridine_synth_RsuA/RluB_CS"/>
</dbReference>
<evidence type="ECO:0000256" key="1">
    <source>
        <dbReference type="ARBA" id="ARBA00008348"/>
    </source>
</evidence>
<keyword evidence="2 4" id="KW-0413">Isomerase</keyword>
<dbReference type="AlphaFoldDB" id="A0A7W7YI30"/>
<keyword evidence="8" id="KW-1185">Reference proteome</keyword>
<dbReference type="Gene3D" id="3.10.290.10">
    <property type="entry name" value="RNA-binding S4 domain"/>
    <property type="match status" value="1"/>
</dbReference>
<dbReference type="InterPro" id="IPR006145">
    <property type="entry name" value="PsdUridine_synth_RsuA/RluA"/>
</dbReference>
<comment type="similarity">
    <text evidence="1 4">Belongs to the pseudouridine synthase RsuA family.</text>
</comment>
<dbReference type="InterPro" id="IPR042092">
    <property type="entry name" value="PsdUridine_s_RsuA/RluB/E/F_cat"/>
</dbReference>
<evidence type="ECO:0000259" key="5">
    <source>
        <dbReference type="Pfam" id="PF00849"/>
    </source>
</evidence>
<dbReference type="InterPro" id="IPR020094">
    <property type="entry name" value="TruA/RsuA/RluB/E/F_N"/>
</dbReference>
<dbReference type="RefSeq" id="WP_184205566.1">
    <property type="nucleotide sequence ID" value="NZ_JACHIF010000001.1"/>
</dbReference>
<dbReference type="SUPFAM" id="SSF55120">
    <property type="entry name" value="Pseudouridine synthase"/>
    <property type="match status" value="1"/>
</dbReference>
<dbReference type="PANTHER" id="PTHR47683">
    <property type="entry name" value="PSEUDOURIDINE SYNTHASE FAMILY PROTEIN-RELATED"/>
    <property type="match status" value="1"/>
</dbReference>
<dbReference type="SUPFAM" id="SSF55174">
    <property type="entry name" value="Alpha-L RNA-binding motif"/>
    <property type="match status" value="1"/>
</dbReference>
<dbReference type="Pfam" id="PF00849">
    <property type="entry name" value="PseudoU_synth_2"/>
    <property type="match status" value="1"/>
</dbReference>
<feature type="domain" description="Pseudouridine synthase RsuA/RluA-like" evidence="5">
    <location>
        <begin position="61"/>
        <end position="195"/>
    </location>
</feature>
<dbReference type="PANTHER" id="PTHR47683:SF2">
    <property type="entry name" value="RNA-BINDING S4 DOMAIN-CONTAINING PROTEIN"/>
    <property type="match status" value="1"/>
</dbReference>
<evidence type="ECO:0000313" key="8">
    <source>
        <dbReference type="Proteomes" id="UP000534294"/>
    </source>
</evidence>
<evidence type="ECO:0000256" key="2">
    <source>
        <dbReference type="ARBA" id="ARBA00023235"/>
    </source>
</evidence>
<dbReference type="Gene3D" id="3.30.70.1560">
    <property type="entry name" value="Alpha-L RNA-binding motif"/>
    <property type="match status" value="1"/>
</dbReference>
<dbReference type="GO" id="GO:0000455">
    <property type="term" value="P:enzyme-directed rRNA pseudouridine synthesis"/>
    <property type="evidence" value="ECO:0007669"/>
    <property type="project" value="UniProtKB-ARBA"/>
</dbReference>
<evidence type="ECO:0000259" key="6">
    <source>
        <dbReference type="Pfam" id="PF01479"/>
    </source>
</evidence>
<dbReference type="PROSITE" id="PS50889">
    <property type="entry name" value="S4"/>
    <property type="match status" value="1"/>
</dbReference>
<dbReference type="InterPro" id="IPR000748">
    <property type="entry name" value="PsdUridine_synth_RsuA/RluB/E/F"/>
</dbReference>
<evidence type="ECO:0000313" key="7">
    <source>
        <dbReference type="EMBL" id="MBB5036583.1"/>
    </source>
</evidence>
<dbReference type="Proteomes" id="UP000534294">
    <property type="component" value="Unassembled WGS sequence"/>
</dbReference>
<feature type="domain" description="RNA-binding S4" evidence="6">
    <location>
        <begin position="3"/>
        <end position="47"/>
    </location>
</feature>
<reference evidence="7 8" key="1">
    <citation type="submission" date="2020-08" db="EMBL/GenBank/DDBJ databases">
        <title>Genomic Encyclopedia of Type Strains, Phase IV (KMG-IV): sequencing the most valuable type-strain genomes for metagenomic binning, comparative biology and taxonomic classification.</title>
        <authorList>
            <person name="Goeker M."/>
        </authorList>
    </citation>
    <scope>NUCLEOTIDE SEQUENCE [LARGE SCALE GENOMIC DNA]</scope>
    <source>
        <strain evidence="7 8">DSM 12251</strain>
    </source>
</reference>
<dbReference type="InterPro" id="IPR036986">
    <property type="entry name" value="S4_RNA-bd_sf"/>
</dbReference>
<dbReference type="GO" id="GO:0003723">
    <property type="term" value="F:RNA binding"/>
    <property type="evidence" value="ECO:0007669"/>
    <property type="project" value="UniProtKB-KW"/>
</dbReference>
<dbReference type="Pfam" id="PF01479">
    <property type="entry name" value="S4"/>
    <property type="match status" value="1"/>
</dbReference>
<name>A0A7W7YI30_9BACT</name>
<proteinExistence type="inferred from homology"/>
<protein>
    <recommendedName>
        <fullName evidence="4">Pseudouridine synthase</fullName>
        <ecNumber evidence="4">5.4.99.-</ecNumber>
    </recommendedName>
</protein>
<comment type="caution">
    <text evidence="7">The sequence shown here is derived from an EMBL/GenBank/DDBJ whole genome shotgun (WGS) entry which is preliminary data.</text>
</comment>
<gene>
    <name evidence="7" type="ORF">HNQ64_000817</name>
</gene>
<dbReference type="NCBIfam" id="TIGR00093">
    <property type="entry name" value="pseudouridine synthase"/>
    <property type="match status" value="1"/>
</dbReference>
<keyword evidence="3" id="KW-0694">RNA-binding</keyword>
<dbReference type="InterPro" id="IPR002942">
    <property type="entry name" value="S4_RNA-bd"/>
</dbReference>
<dbReference type="CDD" id="cd02553">
    <property type="entry name" value="PseudoU_synth_RsuA"/>
    <property type="match status" value="1"/>
</dbReference>
<dbReference type="InterPro" id="IPR050343">
    <property type="entry name" value="RsuA_PseudoU_synthase"/>
</dbReference>
<organism evidence="7 8">
    <name type="scientific">Prosthecobacter dejongeii</name>
    <dbReference type="NCBI Taxonomy" id="48465"/>
    <lineage>
        <taxon>Bacteria</taxon>
        <taxon>Pseudomonadati</taxon>
        <taxon>Verrucomicrobiota</taxon>
        <taxon>Verrucomicrobiia</taxon>
        <taxon>Verrucomicrobiales</taxon>
        <taxon>Verrucomicrobiaceae</taxon>
        <taxon>Prosthecobacter</taxon>
    </lineage>
</organism>
<dbReference type="GO" id="GO:0120159">
    <property type="term" value="F:rRNA pseudouridine synthase activity"/>
    <property type="evidence" value="ECO:0007669"/>
    <property type="project" value="UniProtKB-ARBA"/>
</dbReference>
<dbReference type="CDD" id="cd00165">
    <property type="entry name" value="S4"/>
    <property type="match status" value="1"/>
</dbReference>